<organism evidence="3 4">
    <name type="scientific">Ricinus communis</name>
    <name type="common">Castor bean</name>
    <dbReference type="NCBI Taxonomy" id="3988"/>
    <lineage>
        <taxon>Eukaryota</taxon>
        <taxon>Viridiplantae</taxon>
        <taxon>Streptophyta</taxon>
        <taxon>Embryophyta</taxon>
        <taxon>Tracheophyta</taxon>
        <taxon>Spermatophyta</taxon>
        <taxon>Magnoliopsida</taxon>
        <taxon>eudicotyledons</taxon>
        <taxon>Gunneridae</taxon>
        <taxon>Pentapetalae</taxon>
        <taxon>rosids</taxon>
        <taxon>fabids</taxon>
        <taxon>Malpighiales</taxon>
        <taxon>Euphorbiaceae</taxon>
        <taxon>Acalyphoideae</taxon>
        <taxon>Acalypheae</taxon>
        <taxon>Ricinus</taxon>
    </lineage>
</organism>
<feature type="transmembrane region" description="Helical" evidence="2">
    <location>
        <begin position="70"/>
        <end position="87"/>
    </location>
</feature>
<evidence type="ECO:0000313" key="4">
    <source>
        <dbReference type="Proteomes" id="UP000008311"/>
    </source>
</evidence>
<reference evidence="4" key="1">
    <citation type="journal article" date="2010" name="Nat. Biotechnol.">
        <title>Draft genome sequence of the oilseed species Ricinus communis.</title>
        <authorList>
            <person name="Chan A.P."/>
            <person name="Crabtree J."/>
            <person name="Zhao Q."/>
            <person name="Lorenzi H."/>
            <person name="Orvis J."/>
            <person name="Puiu D."/>
            <person name="Melake-Berhan A."/>
            <person name="Jones K.M."/>
            <person name="Redman J."/>
            <person name="Chen G."/>
            <person name="Cahoon E.B."/>
            <person name="Gedil M."/>
            <person name="Stanke M."/>
            <person name="Haas B.J."/>
            <person name="Wortman J.R."/>
            <person name="Fraser-Liggett C.M."/>
            <person name="Ravel J."/>
            <person name="Rabinowicz P.D."/>
        </authorList>
    </citation>
    <scope>NUCLEOTIDE SEQUENCE [LARGE SCALE GENOMIC DNA]</scope>
    <source>
        <strain evidence="4">cv. Hale</strain>
    </source>
</reference>
<dbReference type="InParanoid" id="B9T0G2"/>
<keyword evidence="2" id="KW-0472">Membrane</keyword>
<feature type="region of interest" description="Disordered" evidence="1">
    <location>
        <begin position="31"/>
        <end position="50"/>
    </location>
</feature>
<proteinExistence type="predicted"/>
<name>B9T0G2_RICCO</name>
<keyword evidence="2" id="KW-0812">Transmembrane</keyword>
<gene>
    <name evidence="3" type="ORF">RCOM_1113220</name>
</gene>
<feature type="compositionally biased region" description="Basic and acidic residues" evidence="1">
    <location>
        <begin position="31"/>
        <end position="40"/>
    </location>
</feature>
<evidence type="ECO:0000313" key="3">
    <source>
        <dbReference type="EMBL" id="EEF30651.1"/>
    </source>
</evidence>
<dbReference type="Proteomes" id="UP000008311">
    <property type="component" value="Unassembled WGS sequence"/>
</dbReference>
<dbReference type="AlphaFoldDB" id="B9T0G2"/>
<keyword evidence="4" id="KW-1185">Reference proteome</keyword>
<sequence>MKIREAHGARPIADHKQKPLLRKVASEKLVKRLDPRRADPSKGISAVGRSRPVGGISETARLAARSAQGMFALFMLFPLLEVIVTTTKK</sequence>
<keyword evidence="2" id="KW-1133">Transmembrane helix</keyword>
<accession>B9T0G2</accession>
<evidence type="ECO:0000256" key="2">
    <source>
        <dbReference type="SAM" id="Phobius"/>
    </source>
</evidence>
<protein>
    <submittedName>
        <fullName evidence="3">Uncharacterized protein</fullName>
    </submittedName>
</protein>
<evidence type="ECO:0000256" key="1">
    <source>
        <dbReference type="SAM" id="MobiDB-lite"/>
    </source>
</evidence>
<dbReference type="EMBL" id="EQ974303">
    <property type="protein sequence ID" value="EEF30651.1"/>
    <property type="molecule type" value="Genomic_DNA"/>
</dbReference>